<dbReference type="STRING" id="91360.SAMN05660330_04145"/>
<gene>
    <name evidence="2" type="ORF">SAMN05660330_04145</name>
</gene>
<feature type="region of interest" description="Disordered" evidence="1">
    <location>
        <begin position="1"/>
        <end position="22"/>
    </location>
</feature>
<organism evidence="2 3">
    <name type="scientific">Desulforhopalus singaporensis</name>
    <dbReference type="NCBI Taxonomy" id="91360"/>
    <lineage>
        <taxon>Bacteria</taxon>
        <taxon>Pseudomonadati</taxon>
        <taxon>Thermodesulfobacteriota</taxon>
        <taxon>Desulfobulbia</taxon>
        <taxon>Desulfobulbales</taxon>
        <taxon>Desulfocapsaceae</taxon>
        <taxon>Desulforhopalus</taxon>
    </lineage>
</organism>
<evidence type="ECO:0000313" key="2">
    <source>
        <dbReference type="EMBL" id="SDP79579.1"/>
    </source>
</evidence>
<dbReference type="Proteomes" id="UP000199073">
    <property type="component" value="Unassembled WGS sequence"/>
</dbReference>
<name>A0A1H0VLW4_9BACT</name>
<sequence length="45" mass="4466">MKLADNDPFKQGAGIGGARVSNGSGNILTVKSPADGVVLAIVTLL</sequence>
<evidence type="ECO:0000256" key="1">
    <source>
        <dbReference type="SAM" id="MobiDB-lite"/>
    </source>
</evidence>
<proteinExistence type="predicted"/>
<dbReference type="EMBL" id="FNJI01000055">
    <property type="protein sequence ID" value="SDP79579.1"/>
    <property type="molecule type" value="Genomic_DNA"/>
</dbReference>
<keyword evidence="3" id="KW-1185">Reference proteome</keyword>
<dbReference type="RefSeq" id="WP_176761359.1">
    <property type="nucleotide sequence ID" value="NZ_FNJI01000055.1"/>
</dbReference>
<dbReference type="AlphaFoldDB" id="A0A1H0VLW4"/>
<accession>A0A1H0VLW4</accession>
<evidence type="ECO:0000313" key="3">
    <source>
        <dbReference type="Proteomes" id="UP000199073"/>
    </source>
</evidence>
<protein>
    <submittedName>
        <fullName evidence="2">Uncharacterized protein</fullName>
    </submittedName>
</protein>
<reference evidence="2 3" key="1">
    <citation type="submission" date="2016-10" db="EMBL/GenBank/DDBJ databases">
        <authorList>
            <person name="de Groot N.N."/>
        </authorList>
    </citation>
    <scope>NUCLEOTIDE SEQUENCE [LARGE SCALE GENOMIC DNA]</scope>
    <source>
        <strain evidence="2 3">DSM 12130</strain>
    </source>
</reference>